<evidence type="ECO:0000259" key="9">
    <source>
        <dbReference type="SMART" id="SM01311"/>
    </source>
</evidence>
<comment type="catalytic activity">
    <reaction evidence="8">
        <text>RNA(n) + a ribonucleoside 5'-triphosphate = RNA(n+1) + diphosphate</text>
        <dbReference type="Rhea" id="RHEA:21248"/>
        <dbReference type="Rhea" id="RHEA-COMP:14527"/>
        <dbReference type="Rhea" id="RHEA-COMP:17342"/>
        <dbReference type="ChEBI" id="CHEBI:33019"/>
        <dbReference type="ChEBI" id="CHEBI:61557"/>
        <dbReference type="ChEBI" id="CHEBI:140395"/>
        <dbReference type="EC" id="2.7.7.6"/>
    </reaction>
</comment>
<dbReference type="GO" id="GO:0006351">
    <property type="term" value="P:DNA-templated transcription"/>
    <property type="evidence" value="ECO:0007669"/>
    <property type="project" value="InterPro"/>
</dbReference>
<reference evidence="11" key="1">
    <citation type="submission" date="2017-02" db="EMBL/GenBank/DDBJ databases">
        <authorList>
            <person name="Varghese N."/>
            <person name="Submissions S."/>
        </authorList>
    </citation>
    <scope>NUCLEOTIDE SEQUENCE [LARGE SCALE GENOMIC DNA]</scope>
    <source>
        <strain evidence="11">R11H</strain>
    </source>
</reference>
<organism evidence="10 11">
    <name type="scientific">Sphingopyxis flava</name>
    <dbReference type="NCBI Taxonomy" id="1507287"/>
    <lineage>
        <taxon>Bacteria</taxon>
        <taxon>Pseudomonadati</taxon>
        <taxon>Pseudomonadota</taxon>
        <taxon>Alphaproteobacteria</taxon>
        <taxon>Sphingomonadales</taxon>
        <taxon>Sphingomonadaceae</taxon>
        <taxon>Sphingopyxis</taxon>
    </lineage>
</organism>
<sequence length="829" mass="91448">MSDARELIRRQLVLEDEAHTLGAARYRQTRPMPWKDETGLADEEANLPPGQQLIKFATEPTAALIAERVEAAREGAAGRRLSAVKWLELASPEEVAYIAARVAVNSAARVDSFQTTAALAGDAIINHVEMLLFQEKNPAGYVGLIRANYRRTRGSAKRKEALRKLLANEEARIAIPKAEKIQLGAFALEALVDATGLFSLDRVPDHRGDRVYRIQPTEAVEAWLEKQHARCELLEPLHMPMIVRPKRWRSLTVGGYLTSPGHNPTAFIKAPRNGGPGGDAAATRDYLRQLANQDLSEVYKAVNHIQETAWAINKPILAIVREVWDSGGSLAGLPPRLDKPLPARPHDIDTNEEALAIWKRDAARVYEENAANRSQRFGVQQRLWMAERFANEDAIWFPHSLDFRGRVYPTPAVGFSPQSDDLGKALLKFAVGKPVGPTGGYWLAIHLANLFGVDKVSFGERVEWVGEHAAQIIDSALNPLDGERFWTTADSPWMALAACMEYVGFLDQGEDFISHLPIPLDGSNSGLQHFSALLRDPEGAAAVNLVPSGEPQDVYSVVAERAQAVVDADDDPDAAPWKNGKVTRKVSKRPTMTYVYSATRFGMQDMVWQTLQEIDAANAARGEQPHLEGADNYEAARYLSHVLYGAIGNVVSAAQGAMDWLREVAKVASDAGQAIQWTAPDGLLVRQSYRNVYGKRIKVHWQGRRLQVTLAVLGSALDTRGQTNGIAPNFVHSLDAAHLRAVARAAKRAGIDSLAVIHDSFGTHVADTDKLVRLLRDTFVAQYEDDILMDFYNEVVAQLPPAWAREVPPPPQKGDLDLNEVRHSSYLFA</sequence>
<proteinExistence type="inferred from homology"/>
<dbReference type="InterPro" id="IPR024075">
    <property type="entry name" value="DNA-dir_RNA_pol_helix_hairp_sf"/>
</dbReference>
<evidence type="ECO:0000256" key="1">
    <source>
        <dbReference type="ARBA" id="ARBA00009493"/>
    </source>
</evidence>
<dbReference type="OrthoDB" id="5465434at2"/>
<dbReference type="EC" id="2.7.7.6" evidence="2"/>
<keyword evidence="11" id="KW-1185">Reference proteome</keyword>
<dbReference type="Pfam" id="PF00940">
    <property type="entry name" value="RNA_pol"/>
    <property type="match status" value="1"/>
</dbReference>
<dbReference type="PANTHER" id="PTHR10102:SF0">
    <property type="entry name" value="DNA-DIRECTED RNA POLYMERASE, MITOCHONDRIAL"/>
    <property type="match status" value="1"/>
</dbReference>
<comment type="similarity">
    <text evidence="1">Belongs to the phage and mitochondrial RNA polymerase family.</text>
</comment>
<evidence type="ECO:0000256" key="3">
    <source>
        <dbReference type="ARBA" id="ARBA00022478"/>
    </source>
</evidence>
<keyword evidence="4" id="KW-0808">Transferase</keyword>
<name>A0A1T5BP89_9SPHN</name>
<dbReference type="InterPro" id="IPR037159">
    <property type="entry name" value="RNA_POL_N_sf"/>
</dbReference>
<dbReference type="InterPro" id="IPR046950">
    <property type="entry name" value="DNA-dir_Rpol_C_phage-type"/>
</dbReference>
<gene>
    <name evidence="10" type="ORF">SAMN06295937_100744</name>
</gene>
<dbReference type="AlphaFoldDB" id="A0A1T5BP89"/>
<accession>A0A1T5BP89</accession>
<evidence type="ECO:0000256" key="5">
    <source>
        <dbReference type="ARBA" id="ARBA00022695"/>
    </source>
</evidence>
<evidence type="ECO:0000313" key="11">
    <source>
        <dbReference type="Proteomes" id="UP000190044"/>
    </source>
</evidence>
<dbReference type="InterPro" id="IPR029262">
    <property type="entry name" value="RPOL_N"/>
</dbReference>
<dbReference type="SMART" id="SM01311">
    <property type="entry name" value="RPOL_N"/>
    <property type="match status" value="1"/>
</dbReference>
<dbReference type="Proteomes" id="UP000190044">
    <property type="component" value="Unassembled WGS sequence"/>
</dbReference>
<dbReference type="FunFam" id="1.10.287.280:FF:000001">
    <property type="entry name" value="DNA-directed RNA polymerase"/>
    <property type="match status" value="1"/>
</dbReference>
<evidence type="ECO:0000256" key="2">
    <source>
        <dbReference type="ARBA" id="ARBA00012418"/>
    </source>
</evidence>
<dbReference type="EMBL" id="FUYP01000007">
    <property type="protein sequence ID" value="SKB49102.1"/>
    <property type="molecule type" value="Genomic_DNA"/>
</dbReference>
<dbReference type="InterPro" id="IPR002092">
    <property type="entry name" value="DNA-dir_Rpol_phage-type"/>
</dbReference>
<protein>
    <recommendedName>
        <fullName evidence="2">DNA-directed RNA polymerase</fullName>
        <ecNumber evidence="2">2.7.7.6</ecNumber>
    </recommendedName>
</protein>
<keyword evidence="7" id="KW-0804">Transcription</keyword>
<dbReference type="Pfam" id="PF14700">
    <property type="entry name" value="RPOL_N"/>
    <property type="match status" value="1"/>
</dbReference>
<dbReference type="GO" id="GO:0000428">
    <property type="term" value="C:DNA-directed RNA polymerase complex"/>
    <property type="evidence" value="ECO:0007669"/>
    <property type="project" value="UniProtKB-KW"/>
</dbReference>
<evidence type="ECO:0000256" key="8">
    <source>
        <dbReference type="ARBA" id="ARBA00048552"/>
    </source>
</evidence>
<keyword evidence="5" id="KW-0548">Nucleotidyltransferase</keyword>
<dbReference type="GO" id="GO:0003677">
    <property type="term" value="F:DNA binding"/>
    <property type="evidence" value="ECO:0007669"/>
    <property type="project" value="InterPro"/>
</dbReference>
<evidence type="ECO:0000256" key="6">
    <source>
        <dbReference type="ARBA" id="ARBA00022946"/>
    </source>
</evidence>
<keyword evidence="3 10" id="KW-0240">DNA-directed RNA polymerase</keyword>
<dbReference type="Gene3D" id="1.10.150.20">
    <property type="entry name" value="5' to 3' exonuclease, C-terminal subdomain"/>
    <property type="match status" value="1"/>
</dbReference>
<dbReference type="Gene3D" id="1.10.1320.10">
    <property type="entry name" value="DNA-directed RNA polymerase, N-terminal domain"/>
    <property type="match status" value="1"/>
</dbReference>
<dbReference type="Gene3D" id="1.10.287.280">
    <property type="match status" value="1"/>
</dbReference>
<evidence type="ECO:0000313" key="10">
    <source>
        <dbReference type="EMBL" id="SKB49102.1"/>
    </source>
</evidence>
<evidence type="ECO:0000256" key="7">
    <source>
        <dbReference type="ARBA" id="ARBA00023163"/>
    </source>
</evidence>
<dbReference type="RefSeq" id="WP_079638066.1">
    <property type="nucleotide sequence ID" value="NZ_FUYP01000007.1"/>
</dbReference>
<dbReference type="SUPFAM" id="SSF56672">
    <property type="entry name" value="DNA/RNA polymerases"/>
    <property type="match status" value="1"/>
</dbReference>
<dbReference type="PANTHER" id="PTHR10102">
    <property type="entry name" value="DNA-DIRECTED RNA POLYMERASE, MITOCHONDRIAL"/>
    <property type="match status" value="1"/>
</dbReference>
<dbReference type="GO" id="GO:0003899">
    <property type="term" value="F:DNA-directed RNA polymerase activity"/>
    <property type="evidence" value="ECO:0007669"/>
    <property type="project" value="UniProtKB-EC"/>
</dbReference>
<dbReference type="Gene3D" id="1.10.287.260">
    <property type="match status" value="1"/>
</dbReference>
<keyword evidence="6" id="KW-0809">Transit peptide</keyword>
<dbReference type="InterPro" id="IPR043502">
    <property type="entry name" value="DNA/RNA_pol_sf"/>
</dbReference>
<evidence type="ECO:0000256" key="4">
    <source>
        <dbReference type="ARBA" id="ARBA00022679"/>
    </source>
</evidence>
<feature type="domain" description="DNA-directed RNA polymerase N-terminal" evidence="9">
    <location>
        <begin position="9"/>
        <end position="307"/>
    </location>
</feature>